<evidence type="ECO:0000313" key="1">
    <source>
        <dbReference type="EMBL" id="VEN75460.1"/>
    </source>
</evidence>
<dbReference type="SUPFAM" id="SSF52402">
    <property type="entry name" value="Adenine nucleotide alpha hydrolases-like"/>
    <property type="match status" value="1"/>
</dbReference>
<accession>A0A484HML1</accession>
<proteinExistence type="predicted"/>
<name>A0A484HML1_9BACT</name>
<evidence type="ECO:0008006" key="2">
    <source>
        <dbReference type="Google" id="ProtNLM"/>
    </source>
</evidence>
<reference evidence="1" key="1">
    <citation type="submission" date="2019-01" db="EMBL/GenBank/DDBJ databases">
        <authorList>
            <consortium name="Genoscope - CEA"/>
            <person name="William W."/>
        </authorList>
    </citation>
    <scope>NUCLEOTIDE SEQUENCE</scope>
    <source>
        <strain evidence="1">CR-1</strain>
    </source>
</reference>
<sequence>MKIKRLLYTFDSKKHPFKPFDLARHVSRLSGFGLSEALFPQAGPYERWKDDLEKAGIGPKKIQDRGFSCEKILRTARDEDVSLLMVNLGENPVDSRGRALIRKLINRSHIPVLFIKNKVAETNWGDLDFFSHVIFAVNWAEPSRKAFRRLIDLKKIVRQLEIINVVERKLTIQDLRKIKQRLAETRRLCLNENIDAEAHIYAGKLDEEILTAGRDYRGTIIFMGGRARKTPVKDLFIKNDLCKTVENSDSPVWIF</sequence>
<organism evidence="1">
    <name type="scientific">uncultured Desulfobacteraceae bacterium</name>
    <dbReference type="NCBI Taxonomy" id="218296"/>
    <lineage>
        <taxon>Bacteria</taxon>
        <taxon>Pseudomonadati</taxon>
        <taxon>Thermodesulfobacteriota</taxon>
        <taxon>Desulfobacteria</taxon>
        <taxon>Desulfobacterales</taxon>
        <taxon>Desulfobacteraceae</taxon>
        <taxon>environmental samples</taxon>
    </lineage>
</organism>
<dbReference type="Gene3D" id="3.40.50.12370">
    <property type="match status" value="1"/>
</dbReference>
<protein>
    <recommendedName>
        <fullName evidence="2">UspA domain-containing protein</fullName>
    </recommendedName>
</protein>
<dbReference type="AlphaFoldDB" id="A0A484HML1"/>
<dbReference type="CDD" id="cd00293">
    <property type="entry name" value="USP-like"/>
    <property type="match status" value="1"/>
</dbReference>
<gene>
    <name evidence="1" type="ORF">EPICR_90057</name>
</gene>
<dbReference type="EMBL" id="CAACVI010000052">
    <property type="protein sequence ID" value="VEN75460.1"/>
    <property type="molecule type" value="Genomic_DNA"/>
</dbReference>